<protein>
    <recommendedName>
        <fullName evidence="4">1-phosphatidylinositol phosphodiesterase</fullName>
        <ecNumber evidence="3">4.6.1.13</ecNumber>
    </recommendedName>
    <alternativeName>
        <fullName evidence="8">Phosphatidylinositol diacylglycerol-lyase</fullName>
    </alternativeName>
    <alternativeName>
        <fullName evidence="9">Phosphatidylinositol-specific phospholipase C</fullName>
    </alternativeName>
</protein>
<dbReference type="SUPFAM" id="SSF51695">
    <property type="entry name" value="PLC-like phosphodiesterases"/>
    <property type="match status" value="1"/>
</dbReference>
<evidence type="ECO:0000313" key="13">
    <source>
        <dbReference type="Proteomes" id="UP000005143"/>
    </source>
</evidence>
<evidence type="ECO:0000256" key="2">
    <source>
        <dbReference type="ARBA" id="ARBA00004370"/>
    </source>
</evidence>
<evidence type="ECO:0000256" key="5">
    <source>
        <dbReference type="ARBA" id="ARBA00022692"/>
    </source>
</evidence>
<reference evidence="12 13" key="1">
    <citation type="journal article" date="2013" name="Biodegradation">
        <title>Quantitative proteomic analysis of ibuprofen-degrading Patulibacter sp. strain I11.</title>
        <authorList>
            <person name="Almeida B."/>
            <person name="Kjeldal H."/>
            <person name="Lolas I."/>
            <person name="Knudsen A.D."/>
            <person name="Carvalho G."/>
            <person name="Nielsen K.L."/>
            <person name="Barreto Crespo M.T."/>
            <person name="Stensballe A."/>
            <person name="Nielsen J.L."/>
        </authorList>
    </citation>
    <scope>NUCLEOTIDE SEQUENCE [LARGE SCALE GENOMIC DNA]</scope>
    <source>
        <strain evidence="12 13">I11</strain>
    </source>
</reference>
<dbReference type="InterPro" id="IPR016187">
    <property type="entry name" value="CTDL_fold"/>
</dbReference>
<dbReference type="Proteomes" id="UP000005143">
    <property type="component" value="Unassembled WGS sequence"/>
</dbReference>
<keyword evidence="13" id="KW-1185">Reference proteome</keyword>
<evidence type="ECO:0000256" key="9">
    <source>
        <dbReference type="ARBA" id="ARBA00030782"/>
    </source>
</evidence>
<proteinExistence type="predicted"/>
<dbReference type="CDD" id="cd00037">
    <property type="entry name" value="CLECT"/>
    <property type="match status" value="1"/>
</dbReference>
<feature type="chain" id="PRO_5038368198" description="1-phosphatidylinositol phosphodiesterase" evidence="10">
    <location>
        <begin position="17"/>
        <end position="389"/>
    </location>
</feature>
<keyword evidence="7" id="KW-0472">Membrane</keyword>
<feature type="signal peptide" evidence="10">
    <location>
        <begin position="1"/>
        <end position="16"/>
    </location>
</feature>
<evidence type="ECO:0000256" key="7">
    <source>
        <dbReference type="ARBA" id="ARBA00023136"/>
    </source>
</evidence>
<dbReference type="PROSITE" id="PS50007">
    <property type="entry name" value="PIPLC_X_DOMAIN"/>
    <property type="match status" value="1"/>
</dbReference>
<feature type="domain" description="C-type lectin" evidence="11">
    <location>
        <begin position="304"/>
        <end position="338"/>
    </location>
</feature>
<dbReference type="InterPro" id="IPR051008">
    <property type="entry name" value="Telomere_Capping_Maintenance"/>
</dbReference>
<accession>H0E5A5</accession>
<dbReference type="EC" id="4.6.1.13" evidence="3"/>
<evidence type="ECO:0000256" key="10">
    <source>
        <dbReference type="SAM" id="SignalP"/>
    </source>
</evidence>
<keyword evidence="5" id="KW-0812">Transmembrane</keyword>
<comment type="subcellular location">
    <subcellularLocation>
        <location evidence="2">Membrane</location>
    </subcellularLocation>
</comment>
<dbReference type="InterPro" id="IPR017946">
    <property type="entry name" value="PLC-like_Pdiesterase_TIM-brl"/>
</dbReference>
<dbReference type="PROSITE" id="PS00615">
    <property type="entry name" value="C_TYPE_LECTIN_1"/>
    <property type="match status" value="1"/>
</dbReference>
<dbReference type="SUPFAM" id="SSF56436">
    <property type="entry name" value="C-type lectin-like"/>
    <property type="match status" value="1"/>
</dbReference>
<keyword evidence="12" id="KW-0261">Viral envelope protein</keyword>
<keyword evidence="6" id="KW-1133">Transmembrane helix</keyword>
<dbReference type="GO" id="GO:0016020">
    <property type="term" value="C:membrane"/>
    <property type="evidence" value="ECO:0007669"/>
    <property type="project" value="UniProtKB-SubCell"/>
</dbReference>
<evidence type="ECO:0000256" key="3">
    <source>
        <dbReference type="ARBA" id="ARBA00012581"/>
    </source>
</evidence>
<evidence type="ECO:0000256" key="4">
    <source>
        <dbReference type="ARBA" id="ARBA00019758"/>
    </source>
</evidence>
<keyword evidence="12" id="KW-0946">Virion</keyword>
<dbReference type="AlphaFoldDB" id="H0E5A5"/>
<evidence type="ECO:0000256" key="1">
    <source>
        <dbReference type="ARBA" id="ARBA00001316"/>
    </source>
</evidence>
<keyword evidence="10" id="KW-0732">Signal</keyword>
<dbReference type="GO" id="GO:0008081">
    <property type="term" value="F:phosphoric diester hydrolase activity"/>
    <property type="evidence" value="ECO:0007669"/>
    <property type="project" value="InterPro"/>
</dbReference>
<dbReference type="InterPro" id="IPR000909">
    <property type="entry name" value="PLipase_C_PInositol-sp_X_dom"/>
</dbReference>
<dbReference type="Pfam" id="PF26178">
    <property type="entry name" value="PI-PLC_cat"/>
    <property type="match status" value="1"/>
</dbReference>
<comment type="caution">
    <text evidence="12">The sequence shown here is derived from an EMBL/GenBank/DDBJ whole genome shotgun (WGS) entry which is preliminary data.</text>
</comment>
<dbReference type="PANTHER" id="PTHR35518:SF2">
    <property type="entry name" value="MAINTENANCE OF TELOMERE CAPPING PROTEIN 6"/>
    <property type="match status" value="1"/>
</dbReference>
<dbReference type="Gene3D" id="3.20.20.190">
    <property type="entry name" value="Phosphatidylinositol (PI) phosphodiesterase"/>
    <property type="match status" value="1"/>
</dbReference>
<evidence type="ECO:0000256" key="8">
    <source>
        <dbReference type="ARBA" id="ARBA00030474"/>
    </source>
</evidence>
<name>H0E5A5_9ACTN</name>
<dbReference type="InterPro" id="IPR001304">
    <property type="entry name" value="C-type_lectin-like"/>
</dbReference>
<dbReference type="EMBL" id="AGUD01000150">
    <property type="protein sequence ID" value="EHN11138.1"/>
    <property type="molecule type" value="Genomic_DNA"/>
</dbReference>
<evidence type="ECO:0000259" key="11">
    <source>
        <dbReference type="PROSITE" id="PS50041"/>
    </source>
</evidence>
<dbReference type="SMART" id="SM00148">
    <property type="entry name" value="PLCXc"/>
    <property type="match status" value="1"/>
</dbReference>
<sequence>MVVALLAILLTSAGTAASRVAAADRAWTDRALALQDRLAGDVPLRNLPWVSTHNSYNSIAEMGLALSVLDPNQQLSLVGQLDAGVRHLEIDVHPPLAPLPDLGLGGATTCHSVCTLEKPFAVVLGEIAGWLRAHPDEVLMLYVESHLAGAAGNAGSDAAAATIAAAFGDLVLRPAGGAGRCTPLPLEQTRERLLASGRRVLLFGPCGSGGAWPSYVFDERGRLTGSDNGRLREPPDCGPDFTRAQYEASPIRYFEDRTVVGALTGGPDPIDAALTRRMVRCGVEIIGFDQLTRDDPRREALVWSWAPGQPAAGDCAVQRPDGRWASRSCDERHRVACRAADGRWSVSERAVTARAAPRECRTPGAVNGVPRTGREGWLLQRAAIGAGDV</sequence>
<dbReference type="PANTHER" id="PTHR35518">
    <property type="entry name" value="MAINTENANCE OF TELOMOERE CAPPING"/>
    <property type="match status" value="1"/>
</dbReference>
<dbReference type="GO" id="GO:0006629">
    <property type="term" value="P:lipid metabolic process"/>
    <property type="evidence" value="ECO:0007669"/>
    <property type="project" value="InterPro"/>
</dbReference>
<evidence type="ECO:0000313" key="12">
    <source>
        <dbReference type="EMBL" id="EHN11138.1"/>
    </source>
</evidence>
<dbReference type="GO" id="GO:0004436">
    <property type="term" value="F:phosphatidylinositol diacylglycerol-lyase activity"/>
    <property type="evidence" value="ECO:0007669"/>
    <property type="project" value="UniProtKB-EC"/>
</dbReference>
<evidence type="ECO:0000256" key="6">
    <source>
        <dbReference type="ARBA" id="ARBA00022989"/>
    </source>
</evidence>
<organism evidence="12 13">
    <name type="scientific">Patulibacter medicamentivorans</name>
    <dbReference type="NCBI Taxonomy" id="1097667"/>
    <lineage>
        <taxon>Bacteria</taxon>
        <taxon>Bacillati</taxon>
        <taxon>Actinomycetota</taxon>
        <taxon>Thermoleophilia</taxon>
        <taxon>Solirubrobacterales</taxon>
        <taxon>Patulibacteraceae</taxon>
        <taxon>Patulibacter</taxon>
    </lineage>
</organism>
<dbReference type="PROSITE" id="PS50041">
    <property type="entry name" value="C_TYPE_LECTIN_2"/>
    <property type="match status" value="1"/>
</dbReference>
<dbReference type="InterPro" id="IPR018378">
    <property type="entry name" value="C-type_lectin_CS"/>
</dbReference>
<gene>
    <name evidence="12" type="ORF">PAI11_19950</name>
</gene>
<comment type="catalytic activity">
    <reaction evidence="1">
        <text>a 1,2-diacyl-sn-glycero-3-phospho-(1D-myo-inositol) = 1D-myo-inositol 1,2-cyclic phosphate + a 1,2-diacyl-sn-glycerol</text>
        <dbReference type="Rhea" id="RHEA:17093"/>
        <dbReference type="ChEBI" id="CHEBI:17815"/>
        <dbReference type="ChEBI" id="CHEBI:57880"/>
        <dbReference type="ChEBI" id="CHEBI:58484"/>
        <dbReference type="EC" id="4.6.1.13"/>
    </reaction>
</comment>